<organism evidence="3">
    <name type="scientific">hydrocarbon metagenome</name>
    <dbReference type="NCBI Taxonomy" id="938273"/>
    <lineage>
        <taxon>unclassified sequences</taxon>
        <taxon>metagenomes</taxon>
        <taxon>ecological metagenomes</taxon>
    </lineage>
</organism>
<dbReference type="AlphaFoldDB" id="A0A0W8G6Q3"/>
<evidence type="ECO:0000256" key="2">
    <source>
        <dbReference type="SAM" id="Phobius"/>
    </source>
</evidence>
<name>A0A0W8G6Q3_9ZZZZ</name>
<comment type="caution">
    <text evidence="3">The sequence shown here is derived from an EMBL/GenBank/DDBJ whole genome shotgun (WGS) entry which is preliminary data.</text>
</comment>
<evidence type="ECO:0000313" key="3">
    <source>
        <dbReference type="EMBL" id="KUG28837.1"/>
    </source>
</evidence>
<reference evidence="3" key="1">
    <citation type="journal article" date="2015" name="Proc. Natl. Acad. Sci. U.S.A.">
        <title>Networks of energetic and metabolic interactions define dynamics in microbial communities.</title>
        <authorList>
            <person name="Embree M."/>
            <person name="Liu J.K."/>
            <person name="Al-Bassam M.M."/>
            <person name="Zengler K."/>
        </authorList>
    </citation>
    <scope>NUCLEOTIDE SEQUENCE</scope>
</reference>
<keyword evidence="2" id="KW-0812">Transmembrane</keyword>
<accession>A0A0W8G6Q3</accession>
<proteinExistence type="predicted"/>
<feature type="region of interest" description="Disordered" evidence="1">
    <location>
        <begin position="47"/>
        <end position="110"/>
    </location>
</feature>
<sequence>MTPLAQLSGDLPDVVILLGLFWTTALVFLFAGWRLGRESAGRTMPGHLLSGVSREEADAAGGDPWEEAMYGPTLPHPASADSRAGGRGTVCASRDRPARSGGGDVLPEDG</sequence>
<keyword evidence="2" id="KW-1133">Transmembrane helix</keyword>
<gene>
    <name evidence="3" type="ORF">ASZ90_001293</name>
</gene>
<keyword evidence="2" id="KW-0472">Membrane</keyword>
<feature type="transmembrane region" description="Helical" evidence="2">
    <location>
        <begin position="14"/>
        <end position="35"/>
    </location>
</feature>
<dbReference type="EMBL" id="LNQE01000171">
    <property type="protein sequence ID" value="KUG28837.1"/>
    <property type="molecule type" value="Genomic_DNA"/>
</dbReference>
<protein>
    <submittedName>
        <fullName evidence="3">Uncharacterized protein</fullName>
    </submittedName>
</protein>
<evidence type="ECO:0000256" key="1">
    <source>
        <dbReference type="SAM" id="MobiDB-lite"/>
    </source>
</evidence>